<dbReference type="InterPro" id="IPR001509">
    <property type="entry name" value="Epimerase_deHydtase"/>
</dbReference>
<dbReference type="KEGG" id="ptq:P700755_001633"/>
<evidence type="ECO:0000313" key="3">
    <source>
        <dbReference type="EMBL" id="AFU68500.1"/>
    </source>
</evidence>
<organism evidence="3 4">
    <name type="scientific">Psychroflexus torquis (strain ATCC 700755 / CIP 106069 / ACAM 623)</name>
    <dbReference type="NCBI Taxonomy" id="313595"/>
    <lineage>
        <taxon>Bacteria</taxon>
        <taxon>Pseudomonadati</taxon>
        <taxon>Bacteroidota</taxon>
        <taxon>Flavobacteriia</taxon>
        <taxon>Flavobacteriales</taxon>
        <taxon>Flavobacteriaceae</taxon>
        <taxon>Psychroflexus</taxon>
    </lineage>
</organism>
<reference evidence="3" key="1">
    <citation type="submission" date="2006-03" db="EMBL/GenBank/DDBJ databases">
        <authorList>
            <person name="Bowman J."/>
            <person name="Ferriera S."/>
            <person name="Johnson J."/>
            <person name="Kravitz S."/>
            <person name="Halpern A."/>
            <person name="Remington K."/>
            <person name="Beeson K."/>
            <person name="Tran B."/>
            <person name="Rogers Y.-H."/>
            <person name="Friedman R."/>
            <person name="Venter J.C."/>
        </authorList>
    </citation>
    <scope>NUCLEOTIDE SEQUENCE [LARGE SCALE GENOMIC DNA]</scope>
    <source>
        <strain evidence="3">ATCC 700755</strain>
    </source>
</reference>
<dbReference type="InterPro" id="IPR036291">
    <property type="entry name" value="NAD(P)-bd_dom_sf"/>
</dbReference>
<dbReference type="Gene3D" id="3.40.50.720">
    <property type="entry name" value="NAD(P)-binding Rossmann-like Domain"/>
    <property type="match status" value="1"/>
</dbReference>
<feature type="domain" description="NAD-dependent epimerase/dehydratase" evidence="2">
    <location>
        <begin position="2"/>
        <end position="236"/>
    </location>
</feature>
<evidence type="ECO:0000259" key="2">
    <source>
        <dbReference type="Pfam" id="PF01370"/>
    </source>
</evidence>
<keyword evidence="4" id="KW-1185">Reference proteome</keyword>
<dbReference type="eggNOG" id="COG0451">
    <property type="taxonomic scope" value="Bacteria"/>
</dbReference>
<dbReference type="PRINTS" id="PR01713">
    <property type="entry name" value="NUCEPIMERASE"/>
</dbReference>
<gene>
    <name evidence="3" type="ordered locus">P700755_001633</name>
</gene>
<dbReference type="HOGENOM" id="CLU_007383_1_7_10"/>
<accession>K4ISS6</accession>
<name>K4ISS6_PSYTT</name>
<dbReference type="Pfam" id="PF01370">
    <property type="entry name" value="Epimerase"/>
    <property type="match status" value="1"/>
</dbReference>
<dbReference type="STRING" id="313595.P700755_001633"/>
<dbReference type="PANTHER" id="PTHR43000">
    <property type="entry name" value="DTDP-D-GLUCOSE 4,6-DEHYDRATASE-RELATED"/>
    <property type="match status" value="1"/>
</dbReference>
<dbReference type="Proteomes" id="UP000008514">
    <property type="component" value="Chromosome"/>
</dbReference>
<dbReference type="OrthoDB" id="9801785at2"/>
<evidence type="ECO:0000256" key="1">
    <source>
        <dbReference type="ARBA" id="ARBA00007637"/>
    </source>
</evidence>
<sequence>MILITGAAGFIGSAIAHSLNNLGFKTLTIDNFSTGYRSNLPKNTILIEGDCGDPETISQLQNYNVDTILHFAGQSSGEVSFNDPLADQKSNTTSTLLLLNYAKLKGIRKFIYASSMSVYGDHENLPVTEESVTMPKSLYAVGKLASEHYLNIYSNSDLKVVSLRLFNVYGPGQNLANLKQGMLSIYLAQALKDGQIKVKGSLERFRDLVYIDDVVEVVSLLVTTDLSNPYSVYNVANAYPVKVKEMITSIKAVLGNISVKEIEGTQGDQFGIFGSNYSLMKDFGWKPKIKHITGIKKMIAWAQNQR</sequence>
<protein>
    <submittedName>
        <fullName evidence="3">Nucelotide-sugar epimerase/dehydratase</fullName>
    </submittedName>
</protein>
<dbReference type="EMBL" id="CP003879">
    <property type="protein sequence ID" value="AFU68500.1"/>
    <property type="molecule type" value="Genomic_DNA"/>
</dbReference>
<proteinExistence type="inferred from homology"/>
<dbReference type="RefSeq" id="WP_015024097.1">
    <property type="nucleotide sequence ID" value="NC_018721.1"/>
</dbReference>
<dbReference type="Gene3D" id="3.90.25.10">
    <property type="entry name" value="UDP-galactose 4-epimerase, domain 1"/>
    <property type="match status" value="1"/>
</dbReference>
<dbReference type="AlphaFoldDB" id="K4ISS6"/>
<dbReference type="SUPFAM" id="SSF51735">
    <property type="entry name" value="NAD(P)-binding Rossmann-fold domains"/>
    <property type="match status" value="1"/>
</dbReference>
<evidence type="ECO:0000313" key="4">
    <source>
        <dbReference type="Proteomes" id="UP000008514"/>
    </source>
</evidence>
<comment type="similarity">
    <text evidence="1">Belongs to the NAD(P)-dependent epimerase/dehydratase family.</text>
</comment>
<reference evidence="3" key="2">
    <citation type="submission" date="2012-09" db="EMBL/GenBank/DDBJ databases">
        <title>The complete sequence of Psychroflexus torquis an extreme psychrophile from sea-ice that is stimulated by light.</title>
        <authorList>
            <person name="Feng S."/>
            <person name="Powell S.M."/>
            <person name="Bowman J.P."/>
        </authorList>
    </citation>
    <scope>NUCLEOTIDE SEQUENCE [LARGE SCALE GENOMIC DNA]</scope>
    <source>
        <strain evidence="3">ATCC 700755</strain>
    </source>
</reference>